<evidence type="ECO:0000313" key="1">
    <source>
        <dbReference type="EMBL" id="ABD11906.1"/>
    </source>
</evidence>
<dbReference type="KEGG" id="fra:Francci3_2542"/>
<dbReference type="RefSeq" id="WP_011436942.1">
    <property type="nucleotide sequence ID" value="NC_007777.1"/>
</dbReference>
<sequence length="227" mass="24344">MTLTVAVPVFGPPAAGKTTLTARLSKAPATAVFRLREHVPTTILAATATSAERLGWIDDFTVIATLRAYLEDLVTAGGTGTVIFDNFPGNAAQVRHFLAALRQTAPGCAVVAVELTVNVTTLYRRAYHRRVCHRCERDPIRDPRLPAEARADDPQRCARCGGILHPRRGDAPRLLRARLQRYRQTADGIKEAFAGGGVTVHALDSGTTPEDTAQAVTALLTARSSPA</sequence>
<dbReference type="Pfam" id="PF13671">
    <property type="entry name" value="AAA_33"/>
    <property type="match status" value="1"/>
</dbReference>
<dbReference type="SUPFAM" id="SSF52540">
    <property type="entry name" value="P-loop containing nucleoside triphosphate hydrolases"/>
    <property type="match status" value="1"/>
</dbReference>
<dbReference type="Gene3D" id="3.40.50.300">
    <property type="entry name" value="P-loop containing nucleotide triphosphate hydrolases"/>
    <property type="match status" value="1"/>
</dbReference>
<protein>
    <recommendedName>
        <fullName evidence="3">Adenylate kinase</fullName>
    </recommendedName>
</protein>
<reference evidence="1 2" key="1">
    <citation type="journal article" date="2007" name="Genome Res.">
        <title>Genome characteristics of facultatively symbiotic Frankia sp. strains reflect host range and host plant biogeography.</title>
        <authorList>
            <person name="Normand P."/>
            <person name="Lapierre P."/>
            <person name="Tisa L.S."/>
            <person name="Gogarten J.P."/>
            <person name="Alloisio N."/>
            <person name="Bagnarol E."/>
            <person name="Bassi C.A."/>
            <person name="Berry A.M."/>
            <person name="Bickhart D.M."/>
            <person name="Choisne N."/>
            <person name="Couloux A."/>
            <person name="Cournoyer B."/>
            <person name="Cruveiller S."/>
            <person name="Daubin V."/>
            <person name="Demange N."/>
            <person name="Francino M.P."/>
            <person name="Goltsman E."/>
            <person name="Huang Y."/>
            <person name="Kopp O.R."/>
            <person name="Labarre L."/>
            <person name="Lapidus A."/>
            <person name="Lavire C."/>
            <person name="Marechal J."/>
            <person name="Martinez M."/>
            <person name="Mastronunzio J.E."/>
            <person name="Mullin B.C."/>
            <person name="Niemann J."/>
            <person name="Pujic P."/>
            <person name="Rawnsley T."/>
            <person name="Rouy Z."/>
            <person name="Schenowitz C."/>
            <person name="Sellstedt A."/>
            <person name="Tavares F."/>
            <person name="Tomkins J.P."/>
            <person name="Vallenet D."/>
            <person name="Valverde C."/>
            <person name="Wall L.G."/>
            <person name="Wang Y."/>
            <person name="Medigue C."/>
            <person name="Benson D.R."/>
        </authorList>
    </citation>
    <scope>NUCLEOTIDE SEQUENCE [LARGE SCALE GENOMIC DNA]</scope>
    <source>
        <strain evidence="2">DSM 45818 / CECT 9043 / CcI3</strain>
    </source>
</reference>
<proteinExistence type="predicted"/>
<name>Q2J9Y6_FRACC</name>
<dbReference type="AlphaFoldDB" id="Q2J9Y6"/>
<keyword evidence="2" id="KW-1185">Reference proteome</keyword>
<dbReference type="Proteomes" id="UP000001937">
    <property type="component" value="Chromosome"/>
</dbReference>
<evidence type="ECO:0000313" key="2">
    <source>
        <dbReference type="Proteomes" id="UP000001937"/>
    </source>
</evidence>
<accession>Q2J9Y6</accession>
<organism evidence="1 2">
    <name type="scientific">Frankia casuarinae (strain DSM 45818 / CECT 9043 / HFP020203 / CcI3)</name>
    <dbReference type="NCBI Taxonomy" id="106370"/>
    <lineage>
        <taxon>Bacteria</taxon>
        <taxon>Bacillati</taxon>
        <taxon>Actinomycetota</taxon>
        <taxon>Actinomycetes</taxon>
        <taxon>Frankiales</taxon>
        <taxon>Frankiaceae</taxon>
        <taxon>Frankia</taxon>
    </lineage>
</organism>
<dbReference type="EMBL" id="CP000249">
    <property type="protein sequence ID" value="ABD11906.1"/>
    <property type="molecule type" value="Genomic_DNA"/>
</dbReference>
<dbReference type="HOGENOM" id="CLU_106228_0_0_11"/>
<accession>A0A1X1PRH8</accession>
<dbReference type="eggNOG" id="COG0563">
    <property type="taxonomic scope" value="Bacteria"/>
</dbReference>
<dbReference type="InterPro" id="IPR027417">
    <property type="entry name" value="P-loop_NTPase"/>
</dbReference>
<gene>
    <name evidence="1" type="ordered locus">Francci3_2542</name>
</gene>
<evidence type="ECO:0008006" key="3">
    <source>
        <dbReference type="Google" id="ProtNLM"/>
    </source>
</evidence>
<dbReference type="STRING" id="106370.Francci3_2542"/>